<protein>
    <recommendedName>
        <fullName evidence="6">Anoctamin</fullName>
    </recommendedName>
</protein>
<dbReference type="InterPro" id="IPR049452">
    <property type="entry name" value="Anoctamin_TM"/>
</dbReference>
<keyword evidence="3 6" id="KW-0812">Transmembrane</keyword>
<evidence type="ECO:0000259" key="8">
    <source>
        <dbReference type="Pfam" id="PF04547"/>
    </source>
</evidence>
<evidence type="ECO:0000313" key="10">
    <source>
        <dbReference type="Proteomes" id="UP000314980"/>
    </source>
</evidence>
<evidence type="ECO:0000256" key="7">
    <source>
        <dbReference type="SAM" id="MobiDB-lite"/>
    </source>
</evidence>
<dbReference type="AlphaFoldDB" id="A0A4W6FC89"/>
<reference evidence="10" key="1">
    <citation type="submission" date="2015-09" db="EMBL/GenBank/DDBJ databases">
        <authorList>
            <person name="Sai Rama Sridatta P."/>
        </authorList>
    </citation>
    <scope>NUCLEOTIDE SEQUENCE [LARGE SCALE GENOMIC DNA]</scope>
</reference>
<comment type="caution">
    <text evidence="6">Lacks conserved residue(s) required for the propagation of feature annotation.</text>
</comment>
<name>A0A4W6FC89_LATCA</name>
<evidence type="ECO:0000313" key="9">
    <source>
        <dbReference type="Ensembl" id="ENSLCAP00010048164.1"/>
    </source>
</evidence>
<reference evidence="9" key="3">
    <citation type="submission" date="2025-09" db="UniProtKB">
        <authorList>
            <consortium name="Ensembl"/>
        </authorList>
    </citation>
    <scope>IDENTIFICATION</scope>
</reference>
<dbReference type="InterPro" id="IPR007632">
    <property type="entry name" value="Anoctamin"/>
</dbReference>
<evidence type="ECO:0000256" key="2">
    <source>
        <dbReference type="ARBA" id="ARBA00009671"/>
    </source>
</evidence>
<comment type="similarity">
    <text evidence="2 6">Belongs to the anoctamin family.</text>
</comment>
<keyword evidence="4 6" id="KW-1133">Transmembrane helix</keyword>
<evidence type="ECO:0000256" key="5">
    <source>
        <dbReference type="ARBA" id="ARBA00023136"/>
    </source>
</evidence>
<sequence>WLLCLCEAENKLFGKRLLQARHFIMSRKSWLKMVPTENCDILMTFPDTIDDHTLLWLLNQIRIGIPQVSIQIRQHKHTQAHAFFITTTFENLLRGAEQMGMHKAVKPQFGGGMRRFSCEEDNIYENIESELCFFTSQERQSIIKYWLDNLRAKQGEVLHNIHFLEGQPIIPELVARGVIHQMFPLHEQRILNQLMTSWVQAVCERQPLDDICDYFGVKIGMYFAWLGFYTNSMLYPAVIGFLLWILAEADQTSQDICCVVFALFNVVWATLFLERWKRREAELAYRWGTLDTPAESLEEPRPQFRGVKRCSPITGCEEFYYPPWKRALFRWLVSLPICLLCLCFVFLAMLLCLELQEVVMEIQELPGITRFIPKILLAITVTICDEVYKKIAYWLNDMENYRLQSAYENNLIIKMVFFEFINSYLSLFYIGFYLKDMERLKEVATAISSILTLQVVWSLKVSVCNSNHSDQKKALDRSLTPPRPQLLLLHLSNLRMLATLLIFRQFLQNIKEVLQPYLYEQNKLGVFTPKVLWELLQAIVLKYGRLALGKAQASMTAYSFLGPRGIPVSHTANGNPEPKRRGDLKAGFRLSEEEWDMNDSALKQRKVSFTEKVDYQDVTTEMQTGDDSFLEDSPTLVEEGMDPSSIFDSCDEDSDCELLSQVCGLRKNVGEGKEDKKSWIDPPEESKTVTLTQAEIESCMQTYEDTLQDYQEMFIQFGYVVLFSSAFPLAAMCALINNIIEIRSDALKLCTGLQRPFGQRVENIGQWQTAMEAMGLIAIIVNCYLIGQCGQLQRLFPWLSPEMTIISIVLLEHFAILLKYVIHVAIPDIPGWVAEEMAKLEYRRREAFKKHEQQAQQHFQQQLRRRREEEELQRQAELQAEARQESEYHKADTQHQHHHDKTPGGKPGDKPKRPSSLLGNNNVMKLKQIIPLQGKFSSGTSRSPAQSPTGGEAKLPGFLKFLKSPEVKKEPAVAVGATPGSTVTSSVPPSGQERSQSPNRTFSPGKLFSFSKSEGTVVCANGTQPSTQAANTQPNRHDLNTTPEELPSNESDKGESRQLTDLENSGSKS</sequence>
<feature type="transmembrane region" description="Helical" evidence="6">
    <location>
        <begin position="223"/>
        <end position="247"/>
    </location>
</feature>
<feature type="compositionally biased region" description="Low complexity" evidence="7">
    <location>
        <begin position="975"/>
        <end position="991"/>
    </location>
</feature>
<dbReference type="PANTHER" id="PTHR12308:SF47">
    <property type="entry name" value="ANOCTAMIN"/>
    <property type="match status" value="1"/>
</dbReference>
<keyword evidence="5 6" id="KW-0472">Membrane</keyword>
<feature type="region of interest" description="Disordered" evidence="7">
    <location>
        <begin position="933"/>
        <end position="956"/>
    </location>
</feature>
<gene>
    <name evidence="9" type="primary">ANO8</name>
</gene>
<dbReference type="Proteomes" id="UP000314980">
    <property type="component" value="Unassembled WGS sequence"/>
</dbReference>
<feature type="transmembrane region" description="Helical" evidence="6">
    <location>
        <begin position="328"/>
        <end position="351"/>
    </location>
</feature>
<keyword evidence="10" id="KW-1185">Reference proteome</keyword>
<feature type="compositionally biased region" description="Polar residues" evidence="7">
    <location>
        <begin position="935"/>
        <end position="949"/>
    </location>
</feature>
<feature type="region of interest" description="Disordered" evidence="7">
    <location>
        <begin position="970"/>
        <end position="1069"/>
    </location>
</feature>
<reference evidence="9" key="2">
    <citation type="submission" date="2025-08" db="UniProtKB">
        <authorList>
            <consortium name="Ensembl"/>
        </authorList>
    </citation>
    <scope>IDENTIFICATION</scope>
</reference>
<dbReference type="Pfam" id="PF04547">
    <property type="entry name" value="Anoctamin"/>
    <property type="match status" value="1"/>
</dbReference>
<feature type="compositionally biased region" description="Basic and acidic residues" evidence="7">
    <location>
        <begin position="866"/>
        <end position="912"/>
    </location>
</feature>
<evidence type="ECO:0000256" key="1">
    <source>
        <dbReference type="ARBA" id="ARBA00004141"/>
    </source>
</evidence>
<dbReference type="InParanoid" id="A0A4W6FC89"/>
<feature type="transmembrane region" description="Helical" evidence="6">
    <location>
        <begin position="253"/>
        <end position="273"/>
    </location>
</feature>
<dbReference type="STRING" id="8187.ENSLCAP00010048164"/>
<feature type="domain" description="Anoctamin transmembrane" evidence="8">
    <location>
        <begin position="211"/>
        <end position="839"/>
    </location>
</feature>
<dbReference type="Ensembl" id="ENSLCAT00010049353.1">
    <property type="protein sequence ID" value="ENSLCAP00010048164.1"/>
    <property type="gene ID" value="ENSLCAG00010022343.1"/>
</dbReference>
<feature type="region of interest" description="Disordered" evidence="7">
    <location>
        <begin position="851"/>
        <end position="919"/>
    </location>
</feature>
<feature type="compositionally biased region" description="Polar residues" evidence="7">
    <location>
        <begin position="1021"/>
        <end position="1034"/>
    </location>
</feature>
<evidence type="ECO:0000256" key="3">
    <source>
        <dbReference type="ARBA" id="ARBA00022692"/>
    </source>
</evidence>
<proteinExistence type="inferred from homology"/>
<accession>A0A4W6FC89</accession>
<comment type="subcellular location">
    <subcellularLocation>
        <location evidence="1 6">Membrane</location>
        <topology evidence="1 6">Multi-pass membrane protein</topology>
    </subcellularLocation>
</comment>
<feature type="compositionally biased region" description="Basic and acidic residues" evidence="7">
    <location>
        <begin position="1050"/>
        <end position="1060"/>
    </location>
</feature>
<feature type="transmembrane region" description="Helical" evidence="6">
    <location>
        <begin position="411"/>
        <end position="434"/>
    </location>
</feature>
<feature type="compositionally biased region" description="Polar residues" evidence="7">
    <location>
        <begin position="992"/>
        <end position="1002"/>
    </location>
</feature>
<dbReference type="GO" id="GO:0005254">
    <property type="term" value="F:chloride channel activity"/>
    <property type="evidence" value="ECO:0007669"/>
    <property type="project" value="TreeGrafter"/>
</dbReference>
<organism evidence="9 10">
    <name type="scientific">Lates calcarifer</name>
    <name type="common">Barramundi</name>
    <name type="synonym">Holocentrus calcarifer</name>
    <dbReference type="NCBI Taxonomy" id="8187"/>
    <lineage>
        <taxon>Eukaryota</taxon>
        <taxon>Metazoa</taxon>
        <taxon>Chordata</taxon>
        <taxon>Craniata</taxon>
        <taxon>Vertebrata</taxon>
        <taxon>Euteleostomi</taxon>
        <taxon>Actinopterygii</taxon>
        <taxon>Neopterygii</taxon>
        <taxon>Teleostei</taxon>
        <taxon>Neoteleostei</taxon>
        <taxon>Acanthomorphata</taxon>
        <taxon>Carangaria</taxon>
        <taxon>Carangaria incertae sedis</taxon>
        <taxon>Centropomidae</taxon>
        <taxon>Lates</taxon>
    </lineage>
</organism>
<dbReference type="GO" id="GO:0005886">
    <property type="term" value="C:plasma membrane"/>
    <property type="evidence" value="ECO:0007669"/>
    <property type="project" value="TreeGrafter"/>
</dbReference>
<dbReference type="PANTHER" id="PTHR12308">
    <property type="entry name" value="ANOCTAMIN"/>
    <property type="match status" value="1"/>
</dbReference>
<evidence type="ECO:0000256" key="6">
    <source>
        <dbReference type="RuleBase" id="RU280814"/>
    </source>
</evidence>
<evidence type="ECO:0000256" key="4">
    <source>
        <dbReference type="ARBA" id="ARBA00022989"/>
    </source>
</evidence>
<dbReference type="GeneTree" id="ENSGT00940000157019"/>